<dbReference type="Proteomes" id="UP000799444">
    <property type="component" value="Unassembled WGS sequence"/>
</dbReference>
<sequence length="59" mass="6164">GMTALHIAIQSMQASAVKILLNHGSDVNSKVLRGWIALHVAASAGSTDCVTLLLQHNAE</sequence>
<evidence type="ECO:0000313" key="5">
    <source>
        <dbReference type="Proteomes" id="UP000799444"/>
    </source>
</evidence>
<dbReference type="InterPro" id="IPR036770">
    <property type="entry name" value="Ankyrin_rpt-contain_sf"/>
</dbReference>
<protein>
    <submittedName>
        <fullName evidence="4">Uncharacterized protein</fullName>
    </submittedName>
</protein>
<dbReference type="SMART" id="SM00248">
    <property type="entry name" value="ANK"/>
    <property type="match status" value="2"/>
</dbReference>
<keyword evidence="1" id="KW-0677">Repeat</keyword>
<feature type="non-terminal residue" evidence="4">
    <location>
        <position position="59"/>
    </location>
</feature>
<name>A0A9P4QKU8_9PLEO</name>
<dbReference type="PROSITE" id="PS50297">
    <property type="entry name" value="ANK_REP_REGION"/>
    <property type="match status" value="2"/>
</dbReference>
<organism evidence="4 5">
    <name type="scientific">Polyplosphaeria fusca</name>
    <dbReference type="NCBI Taxonomy" id="682080"/>
    <lineage>
        <taxon>Eukaryota</taxon>
        <taxon>Fungi</taxon>
        <taxon>Dikarya</taxon>
        <taxon>Ascomycota</taxon>
        <taxon>Pezizomycotina</taxon>
        <taxon>Dothideomycetes</taxon>
        <taxon>Pleosporomycetidae</taxon>
        <taxon>Pleosporales</taxon>
        <taxon>Tetraplosphaeriaceae</taxon>
        <taxon>Polyplosphaeria</taxon>
    </lineage>
</organism>
<comment type="caution">
    <text evidence="4">The sequence shown here is derived from an EMBL/GenBank/DDBJ whole genome shotgun (WGS) entry which is preliminary data.</text>
</comment>
<dbReference type="PANTHER" id="PTHR24173">
    <property type="entry name" value="ANKYRIN REPEAT CONTAINING"/>
    <property type="match status" value="1"/>
</dbReference>
<feature type="non-terminal residue" evidence="4">
    <location>
        <position position="1"/>
    </location>
</feature>
<gene>
    <name evidence="4" type="ORF">EJ04DRAFT_392835</name>
</gene>
<dbReference type="OrthoDB" id="5369447at2759"/>
<evidence type="ECO:0000256" key="2">
    <source>
        <dbReference type="ARBA" id="ARBA00023043"/>
    </source>
</evidence>
<dbReference type="EMBL" id="ML996392">
    <property type="protein sequence ID" value="KAF2726769.1"/>
    <property type="molecule type" value="Genomic_DNA"/>
</dbReference>
<dbReference type="PRINTS" id="PR01415">
    <property type="entry name" value="ANKYRIN"/>
</dbReference>
<keyword evidence="5" id="KW-1185">Reference proteome</keyword>
<dbReference type="PANTHER" id="PTHR24173:SF83">
    <property type="entry name" value="SOCS BOX DOMAIN-CONTAINING PROTEIN"/>
    <property type="match status" value="1"/>
</dbReference>
<dbReference type="SUPFAM" id="SSF48403">
    <property type="entry name" value="Ankyrin repeat"/>
    <property type="match status" value="1"/>
</dbReference>
<reference evidence="4" key="1">
    <citation type="journal article" date="2020" name="Stud. Mycol.">
        <title>101 Dothideomycetes genomes: a test case for predicting lifestyles and emergence of pathogens.</title>
        <authorList>
            <person name="Haridas S."/>
            <person name="Albert R."/>
            <person name="Binder M."/>
            <person name="Bloem J."/>
            <person name="Labutti K."/>
            <person name="Salamov A."/>
            <person name="Andreopoulos B."/>
            <person name="Baker S."/>
            <person name="Barry K."/>
            <person name="Bills G."/>
            <person name="Bluhm B."/>
            <person name="Cannon C."/>
            <person name="Castanera R."/>
            <person name="Culley D."/>
            <person name="Daum C."/>
            <person name="Ezra D."/>
            <person name="Gonzalez J."/>
            <person name="Henrissat B."/>
            <person name="Kuo A."/>
            <person name="Liang C."/>
            <person name="Lipzen A."/>
            <person name="Lutzoni F."/>
            <person name="Magnuson J."/>
            <person name="Mondo S."/>
            <person name="Nolan M."/>
            <person name="Ohm R."/>
            <person name="Pangilinan J."/>
            <person name="Park H.-J."/>
            <person name="Ramirez L."/>
            <person name="Alfaro M."/>
            <person name="Sun H."/>
            <person name="Tritt A."/>
            <person name="Yoshinaga Y."/>
            <person name="Zwiers L.-H."/>
            <person name="Turgeon B."/>
            <person name="Goodwin S."/>
            <person name="Spatafora J."/>
            <person name="Crous P."/>
            <person name="Grigoriev I."/>
        </authorList>
    </citation>
    <scope>NUCLEOTIDE SEQUENCE</scope>
    <source>
        <strain evidence="4">CBS 125425</strain>
    </source>
</reference>
<feature type="repeat" description="ANK" evidence="3">
    <location>
        <begin position="33"/>
        <end position="59"/>
    </location>
</feature>
<accession>A0A9P4QKU8</accession>
<dbReference type="InterPro" id="IPR002110">
    <property type="entry name" value="Ankyrin_rpt"/>
</dbReference>
<evidence type="ECO:0000256" key="1">
    <source>
        <dbReference type="ARBA" id="ARBA00022737"/>
    </source>
</evidence>
<evidence type="ECO:0000256" key="3">
    <source>
        <dbReference type="PROSITE-ProRule" id="PRU00023"/>
    </source>
</evidence>
<dbReference type="AlphaFoldDB" id="A0A9P4QKU8"/>
<dbReference type="PROSITE" id="PS50088">
    <property type="entry name" value="ANK_REPEAT"/>
    <property type="match status" value="2"/>
</dbReference>
<dbReference type="Pfam" id="PF12796">
    <property type="entry name" value="Ank_2"/>
    <property type="match status" value="1"/>
</dbReference>
<dbReference type="Gene3D" id="1.25.40.20">
    <property type="entry name" value="Ankyrin repeat-containing domain"/>
    <property type="match status" value="1"/>
</dbReference>
<feature type="repeat" description="ANK" evidence="3">
    <location>
        <begin position="1"/>
        <end position="32"/>
    </location>
</feature>
<proteinExistence type="predicted"/>
<keyword evidence="2 3" id="KW-0040">ANK repeat</keyword>
<evidence type="ECO:0000313" key="4">
    <source>
        <dbReference type="EMBL" id="KAF2726769.1"/>
    </source>
</evidence>